<dbReference type="EMBL" id="JAENGZ010000730">
    <property type="protein sequence ID" value="KAG6954639.1"/>
    <property type="molecule type" value="Genomic_DNA"/>
</dbReference>
<evidence type="ECO:0000313" key="7">
    <source>
        <dbReference type="EMBL" id="KAG6954639.1"/>
    </source>
</evidence>
<evidence type="ECO:0000313" key="3">
    <source>
        <dbReference type="EMBL" id="KAG2897916.1"/>
    </source>
</evidence>
<dbReference type="Proteomes" id="UP000688947">
    <property type="component" value="Unassembled WGS sequence"/>
</dbReference>
<dbReference type="Proteomes" id="UP000774804">
    <property type="component" value="Unassembled WGS sequence"/>
</dbReference>
<dbReference type="Proteomes" id="UP000735874">
    <property type="component" value="Unassembled WGS sequence"/>
</dbReference>
<dbReference type="EMBL" id="MJFZ01000428">
    <property type="protein sequence ID" value="RAW29416.1"/>
    <property type="molecule type" value="Genomic_DNA"/>
</dbReference>
<dbReference type="Proteomes" id="UP000697107">
    <property type="component" value="Unassembled WGS sequence"/>
</dbReference>
<dbReference type="OrthoDB" id="127601at2759"/>
<evidence type="ECO:0000256" key="1">
    <source>
        <dbReference type="SAM" id="MobiDB-lite"/>
    </source>
</evidence>
<sequence>MTSLTNSNSDAENNPPLTGLRMLKSQAPTGEHRHQLRREQRQTANKIERKEPKDTEKNKLKRKKRNFFRWFFTPSVSTSPQVAPPPPPRVRVKIPIIYRNGRHKGVVVGGLRVPFSRPMQANCRSVLLSREDVSHSIPEDMELLLQFPDRLAWEEFETQDTRKREEKNIQKKEKLARELAK</sequence>
<feature type="region of interest" description="Disordered" evidence="1">
    <location>
        <begin position="1"/>
        <end position="60"/>
    </location>
</feature>
<dbReference type="Proteomes" id="UP000760860">
    <property type="component" value="Unassembled WGS sequence"/>
</dbReference>
<evidence type="ECO:0000313" key="6">
    <source>
        <dbReference type="EMBL" id="KAG3213011.1"/>
    </source>
</evidence>
<dbReference type="EMBL" id="RCMG01000765">
    <property type="protein sequence ID" value="KAG2848521.1"/>
    <property type="molecule type" value="Genomic_DNA"/>
</dbReference>
<reference evidence="8 9" key="1">
    <citation type="submission" date="2018-01" db="EMBL/GenBank/DDBJ databases">
        <title>Draft genome of the strawberry crown rot pathogen Phytophthora cactorum.</title>
        <authorList>
            <person name="Armitage A.D."/>
            <person name="Lysoe E."/>
            <person name="Nellist C.F."/>
            <person name="Harrison R.J."/>
            <person name="Brurberg M.B."/>
        </authorList>
    </citation>
    <scope>NUCLEOTIDE SEQUENCE [LARGE SCALE GENOMIC DNA]</scope>
    <source>
        <strain evidence="8 9">10300</strain>
    </source>
</reference>
<organism evidence="8 9">
    <name type="scientific">Phytophthora cactorum</name>
    <dbReference type="NCBI Taxonomy" id="29920"/>
    <lineage>
        <taxon>Eukaryota</taxon>
        <taxon>Sar</taxon>
        <taxon>Stramenopiles</taxon>
        <taxon>Oomycota</taxon>
        <taxon>Peronosporomycetes</taxon>
        <taxon>Peronosporales</taxon>
        <taxon>Peronosporaceae</taxon>
        <taxon>Phytophthora</taxon>
    </lineage>
</organism>
<dbReference type="VEuPathDB" id="FungiDB:PC110_g14212"/>
<comment type="caution">
    <text evidence="8">The sequence shown here is derived from an EMBL/GenBank/DDBJ whole genome shotgun (WGS) entry which is preliminary data.</text>
</comment>
<evidence type="ECO:0000313" key="5">
    <source>
        <dbReference type="EMBL" id="KAG2966008.1"/>
    </source>
</evidence>
<evidence type="ECO:0000313" key="4">
    <source>
        <dbReference type="EMBL" id="KAG2915097.1"/>
    </source>
</evidence>
<dbReference type="EMBL" id="RCMI01000777">
    <property type="protein sequence ID" value="KAG2897916.1"/>
    <property type="molecule type" value="Genomic_DNA"/>
</dbReference>
<dbReference type="EMBL" id="RCMV01000778">
    <property type="protein sequence ID" value="KAG3213011.1"/>
    <property type="molecule type" value="Genomic_DNA"/>
</dbReference>
<dbReference type="Proteomes" id="UP000251314">
    <property type="component" value="Unassembled WGS sequence"/>
</dbReference>
<feature type="region of interest" description="Disordered" evidence="1">
    <location>
        <begin position="159"/>
        <end position="181"/>
    </location>
</feature>
<dbReference type="EMBL" id="RCML01001052">
    <property type="protein sequence ID" value="KAG2966008.1"/>
    <property type="molecule type" value="Genomic_DNA"/>
</dbReference>
<dbReference type="EMBL" id="RCMK01000713">
    <property type="protein sequence ID" value="KAG2915097.1"/>
    <property type="molecule type" value="Genomic_DNA"/>
</dbReference>
<proteinExistence type="predicted"/>
<dbReference type="AlphaFoldDB" id="A0A329S0N3"/>
<evidence type="ECO:0000313" key="9">
    <source>
        <dbReference type="Proteomes" id="UP000251314"/>
    </source>
</evidence>
<gene>
    <name evidence="7" type="ORF">JG687_00011690</name>
    <name evidence="8" type="ORF">PC110_g14212</name>
    <name evidence="2" type="ORF">PC113_g17554</name>
    <name evidence="3" type="ORF">PC115_g16980</name>
    <name evidence="4" type="ORF">PC117_g18117</name>
    <name evidence="5" type="ORF">PC118_g19410</name>
    <name evidence="6" type="ORF">PC129_g16045</name>
</gene>
<name>A0A329S0N3_9STRA</name>
<reference evidence="2" key="2">
    <citation type="submission" date="2018-10" db="EMBL/GenBank/DDBJ databases">
        <title>Effector identification in a new, highly contiguous assembly of the strawberry crown rot pathogen Phytophthora cactorum.</title>
        <authorList>
            <person name="Armitage A.D."/>
            <person name="Nellist C.F."/>
            <person name="Bates H."/>
            <person name="Vickerstaff R.J."/>
            <person name="Harrison R.J."/>
        </authorList>
    </citation>
    <scope>NUCLEOTIDE SEQUENCE</scope>
    <source>
        <strain evidence="2">15-7</strain>
        <strain evidence="3">4032</strain>
        <strain evidence="4">4040</strain>
        <strain evidence="5">P415</strain>
        <strain evidence="6">P421</strain>
    </source>
</reference>
<accession>A0A329S0N3</accession>
<evidence type="ECO:0000313" key="8">
    <source>
        <dbReference type="EMBL" id="RAW29416.1"/>
    </source>
</evidence>
<reference evidence="7" key="3">
    <citation type="submission" date="2021-01" db="EMBL/GenBank/DDBJ databases">
        <title>Phytophthora aleatoria, a newly-described species from Pinus radiata is distinct from Phytophthora cactorum isolates based on comparative genomics.</title>
        <authorList>
            <person name="Mcdougal R."/>
            <person name="Panda P."/>
            <person name="Williams N."/>
            <person name="Studholme D.J."/>
        </authorList>
    </citation>
    <scope>NUCLEOTIDE SEQUENCE</scope>
    <source>
        <strain evidence="7">NZFS 3830</strain>
    </source>
</reference>
<keyword evidence="9" id="KW-1185">Reference proteome</keyword>
<protein>
    <submittedName>
        <fullName evidence="8">Uncharacterized protein</fullName>
    </submittedName>
</protein>
<feature type="compositionally biased region" description="Basic and acidic residues" evidence="1">
    <location>
        <begin position="30"/>
        <end position="58"/>
    </location>
</feature>
<dbReference type="Proteomes" id="UP000736787">
    <property type="component" value="Unassembled WGS sequence"/>
</dbReference>
<evidence type="ECO:0000313" key="2">
    <source>
        <dbReference type="EMBL" id="KAG2848521.1"/>
    </source>
</evidence>
<feature type="compositionally biased region" description="Polar residues" evidence="1">
    <location>
        <begin position="1"/>
        <end position="16"/>
    </location>
</feature>